<organism evidence="1 2">
    <name type="scientific">uncultured phage cr30_1</name>
    <dbReference type="NCBI Taxonomy" id="2986411"/>
    <lineage>
        <taxon>Viruses</taxon>
        <taxon>Duplodnaviria</taxon>
        <taxon>Heunggongvirae</taxon>
        <taxon>Uroviricota</taxon>
        <taxon>Caudoviricetes</taxon>
        <taxon>Crassvirales</taxon>
        <taxon>Suoliviridae</taxon>
        <taxon>Boorivirinae</taxon>
        <taxon>Cohcovirus</taxon>
        <taxon>Cohcovirus splanchnicus</taxon>
    </lineage>
</organism>
<accession>A0AAE7V269</accession>
<proteinExistence type="predicted"/>
<dbReference type="EMBL" id="MZ130475">
    <property type="protein sequence ID" value="QWM89155.1"/>
    <property type="molecule type" value="Genomic_DNA"/>
</dbReference>
<dbReference type="GeneID" id="75692172"/>
<protein>
    <submittedName>
        <fullName evidence="1">Glycoprotein</fullName>
    </submittedName>
</protein>
<name>A0AAE7V269_9CAUD</name>
<sequence length="179" mass="20300">MSEQGFTISPWAFRDLTYMFSDPILVDQLLLTDEKQVAKYKKINKDGSITLGKTSISWLNRLFRGEYVLNPETICLRLIKIITGMGSGRNDDAYKDMCDRFSNYYKDGNYSLAISAIFVAYRFVLASDIKTMTEENSTVEKGVPNRKNVLLNGILVKDNSGQAVVVDFSNPSQVLFRRP</sequence>
<evidence type="ECO:0000313" key="1">
    <source>
        <dbReference type="EMBL" id="QWM89155.1"/>
    </source>
</evidence>
<keyword evidence="2" id="KW-1185">Reference proteome</keyword>
<gene>
    <name evidence="1" type="primary">gp_05855</name>
</gene>
<dbReference type="KEGG" id="vg:75692172"/>
<dbReference type="RefSeq" id="YP_010358727.1">
    <property type="nucleotide sequence ID" value="NC_062765.1"/>
</dbReference>
<reference evidence="1 2" key="1">
    <citation type="submission" date="2021-04" db="EMBL/GenBank/DDBJ databases">
        <authorList>
            <person name="Shkoporov A.N."/>
            <person name="Stockdale S.R."/>
            <person name="Guerin E."/>
            <person name="Ross R.P."/>
            <person name="Hill C."/>
        </authorList>
    </citation>
    <scope>NUCLEOTIDE SEQUENCE [LARGE SCALE GENOMIC DNA]</scope>
    <source>
        <strain evidence="2">cr30_1</strain>
    </source>
</reference>
<evidence type="ECO:0000313" key="2">
    <source>
        <dbReference type="Proteomes" id="UP000827388"/>
    </source>
</evidence>
<dbReference type="Proteomes" id="UP000827388">
    <property type="component" value="Segment"/>
</dbReference>